<dbReference type="EMBL" id="MLYV02000030">
    <property type="protein sequence ID" value="PSS37789.1"/>
    <property type="molecule type" value="Genomic_DNA"/>
</dbReference>
<reference evidence="5 6" key="1">
    <citation type="submission" date="2018-02" db="EMBL/GenBank/DDBJ databases">
        <title>Genome sequence of the basidiomycete white-rot fungus Phlebia centrifuga.</title>
        <authorList>
            <person name="Granchi Z."/>
            <person name="Peng M."/>
            <person name="de Vries R.P."/>
            <person name="Hilden K."/>
            <person name="Makela M.R."/>
            <person name="Grigoriev I."/>
            <person name="Riley R."/>
        </authorList>
    </citation>
    <scope>NUCLEOTIDE SEQUENCE [LARGE SCALE GENOMIC DNA]</scope>
    <source>
        <strain evidence="5 6">FBCC195</strain>
    </source>
</reference>
<sequence>MADPVGIIASGLHAIHKVYDVYQKIKSAPGEIQALREDAAVLEGVLPKIKEVLAREPDSGSIAVLVSRAQELIASVEKFIEAATKAVEGRQKVKKVRWMFKSDEANELVERFRRFYGSFSDGISDYVQSSLSRIERKLQGSSTVEARIDKLIVVQENRLRQLEPIIRTIMSYEIRMRASEQRRGENLAFDQSSVYYDSDHLSEESTITTPRPRTCHGSHVEEERRESSSTSIASSVTRCSTTHSMPPLRGCLRGCGCRCHRVQVIQGMPDALAAICGKLYVKLPFPRRLWPGLVQCDVEACKKDWLMDVKYYFPSWFVQIEMDVRFEALPVHFYIRTPRIVPNLAEDIVEWFYFEGADPNELRRCLAFRHFTVNDIDPNGHSILHYILQYGVLNQDSIAHLADVLSICLDAGAQSEWQDECGNSLIDFAMSTNILRSRQLDHKVLSLHESLIIRPLFHESLHEIWVRLGFTELHQHVCPAMGLPPLTPQVIDSLLPQLNMRDWSGHTPLYYAIRHAPHTVRLLLDAGADIRLVLYPLHLAVQSSDSGAIEPLVRAGVDANERDWDGKTPLIYVTRWTCCPEPFRQITELARCADDTLDWNARDKQGYTALDYALERGQQDSKVIRLLKRHLDFLEHDRGSIMQGHEIVEKV</sequence>
<feature type="region of interest" description="Disordered" evidence="4">
    <location>
        <begin position="201"/>
        <end position="243"/>
    </location>
</feature>
<keyword evidence="1" id="KW-0677">Repeat</keyword>
<dbReference type="STRING" id="98765.A0A2R6S6F4"/>
<protein>
    <submittedName>
        <fullName evidence="5">Uncharacterized protein</fullName>
    </submittedName>
</protein>
<evidence type="ECO:0000313" key="5">
    <source>
        <dbReference type="EMBL" id="PSS37789.1"/>
    </source>
</evidence>
<dbReference type="PANTHER" id="PTHR24189:SF71">
    <property type="entry name" value="ANKYRIN REPEAT DOMAIN 39"/>
    <property type="match status" value="1"/>
</dbReference>
<dbReference type="InterPro" id="IPR050745">
    <property type="entry name" value="Multifunctional_regulatory"/>
</dbReference>
<dbReference type="SUPFAM" id="SSF48403">
    <property type="entry name" value="Ankyrin repeat"/>
    <property type="match status" value="1"/>
</dbReference>
<comment type="caution">
    <text evidence="5">The sequence shown here is derived from an EMBL/GenBank/DDBJ whole genome shotgun (WGS) entry which is preliminary data.</text>
</comment>
<dbReference type="Pfam" id="PF00023">
    <property type="entry name" value="Ank"/>
    <property type="match status" value="1"/>
</dbReference>
<keyword evidence="6" id="KW-1185">Reference proteome</keyword>
<dbReference type="Gene3D" id="1.25.40.20">
    <property type="entry name" value="Ankyrin repeat-containing domain"/>
    <property type="match status" value="1"/>
</dbReference>
<dbReference type="GO" id="GO:0005737">
    <property type="term" value="C:cytoplasm"/>
    <property type="evidence" value="ECO:0007669"/>
    <property type="project" value="TreeGrafter"/>
</dbReference>
<dbReference type="PANTHER" id="PTHR24189">
    <property type="entry name" value="MYOTROPHIN"/>
    <property type="match status" value="1"/>
</dbReference>
<dbReference type="AlphaFoldDB" id="A0A2R6S6F4"/>
<dbReference type="SMART" id="SM00248">
    <property type="entry name" value="ANK"/>
    <property type="match status" value="5"/>
</dbReference>
<dbReference type="GO" id="GO:0005634">
    <property type="term" value="C:nucleus"/>
    <property type="evidence" value="ECO:0007669"/>
    <property type="project" value="TreeGrafter"/>
</dbReference>
<evidence type="ECO:0000256" key="1">
    <source>
        <dbReference type="ARBA" id="ARBA00022737"/>
    </source>
</evidence>
<gene>
    <name evidence="5" type="ORF">PHLCEN_2v356</name>
</gene>
<evidence type="ECO:0000256" key="3">
    <source>
        <dbReference type="PROSITE-ProRule" id="PRU00023"/>
    </source>
</evidence>
<dbReference type="OrthoDB" id="539213at2759"/>
<feature type="repeat" description="ANK" evidence="3">
    <location>
        <begin position="536"/>
        <end position="564"/>
    </location>
</feature>
<evidence type="ECO:0000256" key="2">
    <source>
        <dbReference type="ARBA" id="ARBA00023043"/>
    </source>
</evidence>
<evidence type="ECO:0000313" key="6">
    <source>
        <dbReference type="Proteomes" id="UP000186601"/>
    </source>
</evidence>
<name>A0A2R6S6F4_9APHY</name>
<dbReference type="PROSITE" id="PS50088">
    <property type="entry name" value="ANK_REPEAT"/>
    <property type="match status" value="1"/>
</dbReference>
<dbReference type="Proteomes" id="UP000186601">
    <property type="component" value="Unassembled WGS sequence"/>
</dbReference>
<dbReference type="InterPro" id="IPR036770">
    <property type="entry name" value="Ankyrin_rpt-contain_sf"/>
</dbReference>
<organism evidence="5 6">
    <name type="scientific">Hermanssonia centrifuga</name>
    <dbReference type="NCBI Taxonomy" id="98765"/>
    <lineage>
        <taxon>Eukaryota</taxon>
        <taxon>Fungi</taxon>
        <taxon>Dikarya</taxon>
        <taxon>Basidiomycota</taxon>
        <taxon>Agaricomycotina</taxon>
        <taxon>Agaricomycetes</taxon>
        <taxon>Polyporales</taxon>
        <taxon>Meruliaceae</taxon>
        <taxon>Hermanssonia</taxon>
    </lineage>
</organism>
<proteinExistence type="predicted"/>
<feature type="compositionally biased region" description="Low complexity" evidence="4">
    <location>
        <begin position="228"/>
        <end position="240"/>
    </location>
</feature>
<dbReference type="InterPro" id="IPR002110">
    <property type="entry name" value="Ankyrin_rpt"/>
</dbReference>
<keyword evidence="2 3" id="KW-0040">ANK repeat</keyword>
<feature type="compositionally biased region" description="Basic and acidic residues" evidence="4">
    <location>
        <begin position="218"/>
        <end position="227"/>
    </location>
</feature>
<evidence type="ECO:0000256" key="4">
    <source>
        <dbReference type="SAM" id="MobiDB-lite"/>
    </source>
</evidence>
<accession>A0A2R6S6F4</accession>